<dbReference type="InterPro" id="IPR014729">
    <property type="entry name" value="Rossmann-like_a/b/a_fold"/>
</dbReference>
<evidence type="ECO:0000313" key="1">
    <source>
        <dbReference type="EMBL" id="TDG24470.1"/>
    </source>
</evidence>
<comment type="caution">
    <text evidence="1">The sequence shown here is derived from an EMBL/GenBank/DDBJ whole genome shotgun (WGS) entry which is preliminary data.</text>
</comment>
<reference evidence="1 2" key="1">
    <citation type="submission" date="2019-03" db="EMBL/GenBank/DDBJ databases">
        <title>Paraburkholderia sp. 4M-K11, isolated from subtropical forest soil.</title>
        <authorList>
            <person name="Gao Z.-H."/>
            <person name="Qiu L.-H."/>
        </authorList>
    </citation>
    <scope>NUCLEOTIDE SEQUENCE [LARGE SCALE GENOMIC DNA]</scope>
    <source>
        <strain evidence="1 2">4M-K11</strain>
    </source>
</reference>
<protein>
    <recommendedName>
        <fullName evidence="3">7-cyano-7-deazaguanine synthase in queuosine biosynthesis</fullName>
    </recommendedName>
</protein>
<gene>
    <name evidence="1" type="ORF">EYW47_07850</name>
</gene>
<dbReference type="EMBL" id="SMRP01000003">
    <property type="protein sequence ID" value="TDG24470.1"/>
    <property type="molecule type" value="Genomic_DNA"/>
</dbReference>
<evidence type="ECO:0008006" key="3">
    <source>
        <dbReference type="Google" id="ProtNLM"/>
    </source>
</evidence>
<proteinExistence type="predicted"/>
<evidence type="ECO:0000313" key="2">
    <source>
        <dbReference type="Proteomes" id="UP000295722"/>
    </source>
</evidence>
<dbReference type="RefSeq" id="WP_133194317.1">
    <property type="nucleotide sequence ID" value="NZ_JBHUCW010000006.1"/>
</dbReference>
<dbReference type="OrthoDB" id="9789567at2"/>
<dbReference type="SUPFAM" id="SSF52402">
    <property type="entry name" value="Adenine nucleotide alpha hydrolases-like"/>
    <property type="match status" value="1"/>
</dbReference>
<keyword evidence="2" id="KW-1185">Reference proteome</keyword>
<name>A0A4R5MC19_9BURK</name>
<accession>A0A4R5MC19</accession>
<sequence length="463" mass="51128">MNHNFLPPTEGTVTVVESGSFLIKGNHSQVPLGEGLAIQAGLLHEVCFTEVSPLSCDLTVLLGAVKYADRSVRRKHGNGWARQLRLTVPVYELATWRRDEVASALMDALQYLTGDAWQFYFVKRKRKPAQSGQRPLLDSPDRRRVFIPFSHGLDSFAQSQLLRTGDTEMDVIPVHLRSGSVEGTLKSIGRLAKHRLVPIPVSARVSERSHSEQSFRTRPFLYDGLAAYAAVLSGGGEVVIPENGQGSLGGSLVRLGAEAPHRSCHPGFTTRLGRFFKHLSGRDVTFVHPALFQTKGQVLGKLLQVQPDSQTWLAEHPSCSYDARHANRNRKKVHCGVCGNCLLRRMSLQAANIVDTTDYKVTDLHAKSLEQAMVEDDKLLTPGAYHDIARNAARSMQRLADLAGAGARYRVAAEAASLAEYLGRSQSEVRGALDQMLEQHSREWTGFLEYNGRSSWAAQLARD</sequence>
<dbReference type="AlphaFoldDB" id="A0A4R5MC19"/>
<dbReference type="Proteomes" id="UP000295722">
    <property type="component" value="Unassembled WGS sequence"/>
</dbReference>
<organism evidence="1 2">
    <name type="scientific">Paraburkholderia silviterrae</name>
    <dbReference type="NCBI Taxonomy" id="2528715"/>
    <lineage>
        <taxon>Bacteria</taxon>
        <taxon>Pseudomonadati</taxon>
        <taxon>Pseudomonadota</taxon>
        <taxon>Betaproteobacteria</taxon>
        <taxon>Burkholderiales</taxon>
        <taxon>Burkholderiaceae</taxon>
        <taxon>Paraburkholderia</taxon>
    </lineage>
</organism>
<dbReference type="Gene3D" id="3.40.50.620">
    <property type="entry name" value="HUPs"/>
    <property type="match status" value="1"/>
</dbReference>